<dbReference type="EMBL" id="JBHSWW010000534">
    <property type="protein sequence ID" value="MFC6755104.1"/>
    <property type="molecule type" value="Genomic_DNA"/>
</dbReference>
<proteinExistence type="predicted"/>
<protein>
    <recommendedName>
        <fullName evidence="4">Type II secretion system protein GspF domain-containing protein</fullName>
    </recommendedName>
</protein>
<comment type="caution">
    <text evidence="2">The sequence shown here is derived from an EMBL/GenBank/DDBJ whole genome shotgun (WGS) entry which is preliminary data.</text>
</comment>
<evidence type="ECO:0000313" key="3">
    <source>
        <dbReference type="Proteomes" id="UP001596442"/>
    </source>
</evidence>
<reference evidence="2 3" key="1">
    <citation type="journal article" date="2019" name="Int. J. Syst. Evol. Microbiol.">
        <title>The Global Catalogue of Microorganisms (GCM) 10K type strain sequencing project: providing services to taxonomists for standard genome sequencing and annotation.</title>
        <authorList>
            <consortium name="The Broad Institute Genomics Platform"/>
            <consortium name="The Broad Institute Genome Sequencing Center for Infectious Disease"/>
            <person name="Wu L."/>
            <person name="Ma J."/>
        </authorList>
    </citation>
    <scope>NUCLEOTIDE SEQUENCE [LARGE SCALE GENOMIC DNA]</scope>
    <source>
        <strain evidence="2 3">CGMCC 1.3239</strain>
    </source>
</reference>
<evidence type="ECO:0000256" key="1">
    <source>
        <dbReference type="SAM" id="Phobius"/>
    </source>
</evidence>
<organism evidence="2 3">
    <name type="scientific">Halorubrum tibetense</name>
    <dbReference type="NCBI Taxonomy" id="175631"/>
    <lineage>
        <taxon>Archaea</taxon>
        <taxon>Methanobacteriati</taxon>
        <taxon>Methanobacteriota</taxon>
        <taxon>Stenosarchaea group</taxon>
        <taxon>Halobacteria</taxon>
        <taxon>Halobacteriales</taxon>
        <taxon>Haloferacaceae</taxon>
        <taxon>Halorubrum</taxon>
    </lineage>
</organism>
<feature type="transmembrane region" description="Helical" evidence="1">
    <location>
        <begin position="108"/>
        <end position="128"/>
    </location>
</feature>
<accession>A0ABD5SI23</accession>
<keyword evidence="1" id="KW-1133">Transmembrane helix</keyword>
<evidence type="ECO:0008006" key="4">
    <source>
        <dbReference type="Google" id="ProtNLM"/>
    </source>
</evidence>
<keyword evidence="3" id="KW-1185">Reference proteome</keyword>
<gene>
    <name evidence="2" type="ORF">ACFQEU_16785</name>
</gene>
<feature type="transmembrane region" description="Helical" evidence="1">
    <location>
        <begin position="135"/>
        <end position="153"/>
    </location>
</feature>
<evidence type="ECO:0000313" key="2">
    <source>
        <dbReference type="EMBL" id="MFC6755104.1"/>
    </source>
</evidence>
<feature type="non-terminal residue" evidence="2">
    <location>
        <position position="1"/>
    </location>
</feature>
<sequence>DRFVERVGTPLADRTVGLVSGALHAGSTVDDVFGTLRVEVDRLTHEKRALRAAMRRYVSVGWVAALVVAGTVAAINAQVMEADRLVALGAALDLPFDPDLVHPEVERFRLYAVAQATMLASGWFAGAAARGRDGALLHSGILVGLCYVAFWSTGLV</sequence>
<keyword evidence="1" id="KW-0472">Membrane</keyword>
<name>A0ABD5SI23_9EURY</name>
<feature type="transmembrane region" description="Helical" evidence="1">
    <location>
        <begin position="57"/>
        <end position="75"/>
    </location>
</feature>
<dbReference type="Proteomes" id="UP001596442">
    <property type="component" value="Unassembled WGS sequence"/>
</dbReference>
<dbReference type="AlphaFoldDB" id="A0ABD5SI23"/>
<keyword evidence="1" id="KW-0812">Transmembrane</keyword>